<name>A0ABN8ZT62_RANTA</name>
<feature type="region of interest" description="Disordered" evidence="1">
    <location>
        <begin position="29"/>
        <end position="55"/>
    </location>
</feature>
<keyword evidence="3" id="KW-1185">Reference proteome</keyword>
<evidence type="ECO:0000256" key="1">
    <source>
        <dbReference type="SAM" id="MobiDB-lite"/>
    </source>
</evidence>
<gene>
    <name evidence="2" type="ORF">MRATA1EN1_LOCUS23891</name>
</gene>
<reference evidence="2" key="1">
    <citation type="submission" date="2023-04" db="EMBL/GenBank/DDBJ databases">
        <authorList>
            <consortium name="ELIXIR-Norway"/>
        </authorList>
    </citation>
    <scope>NUCLEOTIDE SEQUENCE [LARGE SCALE GENOMIC DNA]</scope>
</reference>
<accession>A0ABN8ZT62</accession>
<organism evidence="2 3">
    <name type="scientific">Rangifer tarandus platyrhynchus</name>
    <name type="common">Svalbard reindeer</name>
    <dbReference type="NCBI Taxonomy" id="3082113"/>
    <lineage>
        <taxon>Eukaryota</taxon>
        <taxon>Metazoa</taxon>
        <taxon>Chordata</taxon>
        <taxon>Craniata</taxon>
        <taxon>Vertebrata</taxon>
        <taxon>Euteleostomi</taxon>
        <taxon>Mammalia</taxon>
        <taxon>Eutheria</taxon>
        <taxon>Laurasiatheria</taxon>
        <taxon>Artiodactyla</taxon>
        <taxon>Ruminantia</taxon>
        <taxon>Pecora</taxon>
        <taxon>Cervidae</taxon>
        <taxon>Odocoileinae</taxon>
        <taxon>Rangifer</taxon>
    </lineage>
</organism>
<dbReference type="EMBL" id="OX459940">
    <property type="protein sequence ID" value="CAI9174929.1"/>
    <property type="molecule type" value="Genomic_DNA"/>
</dbReference>
<evidence type="ECO:0000313" key="2">
    <source>
        <dbReference type="EMBL" id="CAI9174929.1"/>
    </source>
</evidence>
<evidence type="ECO:0000313" key="3">
    <source>
        <dbReference type="Proteomes" id="UP001176941"/>
    </source>
</evidence>
<proteinExistence type="predicted"/>
<protein>
    <submittedName>
        <fullName evidence="2">Uncharacterized protein</fullName>
    </submittedName>
</protein>
<dbReference type="Proteomes" id="UP001176941">
    <property type="component" value="Chromosome 4"/>
</dbReference>
<sequence>MGPPCKTCSFSVAKWDPCSPPLCGGKRPTPDGAAEEGPGHSRAKGRGRGTHSPSLLLSGKTSSLLWPLRVLALEFQGLSLLSWKVGGTEAIPWGSEVLQTGCWLRKWHLPRRKASPQKGYILYDSLQIAYLKSHNDIAMEDRLGTRRMEVESGRGYERAPGGILVPLEMSCILPVTEDPQTCDEIVWN</sequence>